<evidence type="ECO:0000256" key="4">
    <source>
        <dbReference type="ARBA" id="ARBA00022705"/>
    </source>
</evidence>
<dbReference type="AlphaFoldDB" id="A0A397S2N3"/>
<proteinExistence type="predicted"/>
<dbReference type="GO" id="GO:0006260">
    <property type="term" value="P:DNA replication"/>
    <property type="evidence" value="ECO:0007669"/>
    <property type="project" value="UniProtKB-KW"/>
</dbReference>
<feature type="domain" description="PHP" evidence="7">
    <location>
        <begin position="9"/>
        <end position="156"/>
    </location>
</feature>
<evidence type="ECO:0000259" key="10">
    <source>
        <dbReference type="Pfam" id="PF17657"/>
    </source>
</evidence>
<evidence type="ECO:0000256" key="3">
    <source>
        <dbReference type="ARBA" id="ARBA00022695"/>
    </source>
</evidence>
<evidence type="ECO:0000256" key="1">
    <source>
        <dbReference type="ARBA" id="ARBA00012417"/>
    </source>
</evidence>
<evidence type="ECO:0000256" key="2">
    <source>
        <dbReference type="ARBA" id="ARBA00022679"/>
    </source>
</evidence>
<evidence type="ECO:0000259" key="8">
    <source>
        <dbReference type="Pfam" id="PF07733"/>
    </source>
</evidence>
<feature type="domain" description="DNA polymerase III alpha subunit finger" evidence="10">
    <location>
        <begin position="512"/>
        <end position="671"/>
    </location>
</feature>
<dbReference type="RefSeq" id="WP_162849699.1">
    <property type="nucleotide sequence ID" value="NZ_QXEV01000003.1"/>
</dbReference>
<dbReference type="Pfam" id="PF07733">
    <property type="entry name" value="DNA_pol3_alpha"/>
    <property type="match status" value="1"/>
</dbReference>
<dbReference type="InterPro" id="IPR040982">
    <property type="entry name" value="DNA_pol3_finger"/>
</dbReference>
<dbReference type="PANTHER" id="PTHR32294:SF0">
    <property type="entry name" value="DNA POLYMERASE III SUBUNIT ALPHA"/>
    <property type="match status" value="1"/>
</dbReference>
<dbReference type="Gene3D" id="1.10.150.870">
    <property type="match status" value="1"/>
</dbReference>
<evidence type="ECO:0000259" key="7">
    <source>
        <dbReference type="Pfam" id="PF02811"/>
    </source>
</evidence>
<keyword evidence="12" id="KW-1185">Reference proteome</keyword>
<dbReference type="InParanoid" id="A0A397S2N3"/>
<dbReference type="EC" id="2.7.7.7" evidence="1"/>
<dbReference type="Pfam" id="PF17657">
    <property type="entry name" value="DNA_pol3_finger"/>
    <property type="match status" value="1"/>
</dbReference>
<evidence type="ECO:0000259" key="9">
    <source>
        <dbReference type="Pfam" id="PF14579"/>
    </source>
</evidence>
<dbReference type="EMBL" id="QXEV01000003">
    <property type="protein sequence ID" value="RIA78217.1"/>
    <property type="molecule type" value="Genomic_DNA"/>
</dbReference>
<reference evidence="11 12" key="1">
    <citation type="submission" date="2018-08" db="EMBL/GenBank/DDBJ databases">
        <title>Genomic Encyclopedia of Archaeal and Bacterial Type Strains, Phase II (KMG-II): from individual species to whole genera.</title>
        <authorList>
            <person name="Goeker M."/>
        </authorList>
    </citation>
    <scope>NUCLEOTIDE SEQUENCE [LARGE SCALE GENOMIC DNA]</scope>
    <source>
        <strain evidence="11 12">ATCC 27112</strain>
    </source>
</reference>
<dbReference type="CDD" id="cd04485">
    <property type="entry name" value="DnaE_OBF"/>
    <property type="match status" value="1"/>
</dbReference>
<dbReference type="InterPro" id="IPR004805">
    <property type="entry name" value="DnaE2/DnaE/PolC"/>
</dbReference>
<evidence type="ECO:0000256" key="6">
    <source>
        <dbReference type="ARBA" id="ARBA00049244"/>
    </source>
</evidence>
<keyword evidence="5" id="KW-0239">DNA-directed DNA polymerase</keyword>
<dbReference type="PANTHER" id="PTHR32294">
    <property type="entry name" value="DNA POLYMERASE III SUBUNIT ALPHA"/>
    <property type="match status" value="1"/>
</dbReference>
<dbReference type="FunCoup" id="A0A397S2N3">
    <property type="interactions" value="256"/>
</dbReference>
<dbReference type="Proteomes" id="UP000266506">
    <property type="component" value="Unassembled WGS sequence"/>
</dbReference>
<dbReference type="GO" id="GO:0008408">
    <property type="term" value="F:3'-5' exonuclease activity"/>
    <property type="evidence" value="ECO:0007669"/>
    <property type="project" value="InterPro"/>
</dbReference>
<dbReference type="InterPro" id="IPR011708">
    <property type="entry name" value="DNA_pol3_alpha_NTPase_dom"/>
</dbReference>
<dbReference type="NCBIfam" id="TIGR00594">
    <property type="entry name" value="polc"/>
    <property type="match status" value="1"/>
</dbReference>
<comment type="caution">
    <text evidence="11">The sequence shown here is derived from an EMBL/GenBank/DDBJ whole genome shotgun (WGS) entry which is preliminary data.</text>
</comment>
<evidence type="ECO:0000313" key="12">
    <source>
        <dbReference type="Proteomes" id="UP000266506"/>
    </source>
</evidence>
<sequence length="980" mass="113624">MKGFLYGQTEYNILKNSARLKDYLSMAKTNGFDFLSLTDSSMYACYKFYMGCQEMGIKPIIGLEYQMLDEDNFYSKCLLYAKNNEGYKELSRISSLVKLKNINSFLDIKDYKNIYFVFPFFESILERLFKQKNNDSNALNILNEYLDKINKIGGYIGLSYTNKLESIPLVREFSEYISKFNVKTLPLHQMKYIKPEDSIVYECLTKIDGKPEKISEFDDYSFLTNPKEDNNLNDFINSINLNLFQNKIALPHYPNTKGKSAYEYLGILCHKGLEKRGFYFEPYLSRLKYELSIIHKMGYDDYFLIVWDFICYSKKNHILVGPGRGSAVGSLVAYTLGITEINPLEYDLLFERFLNPERVTMPDIDTDFPDKDRDKVLNYVKEFYGEKHVCSITTFGTFQVKSSVNELAKIFGIDNERIKKILDMIQERGYDSLLEAYKGDELYDFLYCAKNLENLPKHIGTHASGIIFSEDNLEDIVPLSYGAGDLYQSQFEAEDLESIGLLKMDFLVVSHLSLIDQMIHDIKDYSIDQFRKIPLDDKEVFKLLRAGDTLGIFQMERQGFRNALKEVLPTSFNDIVALNALYRPGPMQSIPEYAKRKHGEKFEYLHKNLEPILKETYGVIVYQEQIMKIGQKFASYSLAEADILRRAVAKKKADVLKQMSSDFILRAMKNGYSKDIAEEIFELIYRFSDYGFNKSHSVAYALFAYKMLYIKAHYFNVFMSNIMNHAISNKTTLVSYISYAKSHGLLTQKPNINVSKDTFVFLDNWLYLPLKTIKGIGDNIVNDIVKERDANGLFRSFEDFIDRCHPDKNVLEGLVFSGALDIFGKTKKEMIESQDKQQQIYLKYIKGAKTKEEYDFDTLKEKEYQFLEMNLEYNLFINISEYYQKYKCIPLSKIGQKIYVNTIASFSDLKEIKTKKGDLMLLGSIEDDITTIRFTIFPKAYETIPYGAITKNKLYAMRGILETDNKGEPSFSISKLAPIE</sequence>
<comment type="catalytic activity">
    <reaction evidence="6">
        <text>DNA(n) + a 2'-deoxyribonucleoside 5'-triphosphate = DNA(n+1) + diphosphate</text>
        <dbReference type="Rhea" id="RHEA:22508"/>
        <dbReference type="Rhea" id="RHEA-COMP:17339"/>
        <dbReference type="Rhea" id="RHEA-COMP:17340"/>
        <dbReference type="ChEBI" id="CHEBI:33019"/>
        <dbReference type="ChEBI" id="CHEBI:61560"/>
        <dbReference type="ChEBI" id="CHEBI:173112"/>
        <dbReference type="EC" id="2.7.7.7"/>
    </reaction>
</comment>
<organism evidence="11 12">
    <name type="scientific">Anaeroplasma bactoclasticum</name>
    <dbReference type="NCBI Taxonomy" id="2088"/>
    <lineage>
        <taxon>Bacteria</taxon>
        <taxon>Bacillati</taxon>
        <taxon>Mycoplasmatota</taxon>
        <taxon>Mollicutes</taxon>
        <taxon>Anaeroplasmatales</taxon>
        <taxon>Anaeroplasmataceae</taxon>
        <taxon>Anaeroplasma</taxon>
    </lineage>
</organism>
<keyword evidence="4" id="KW-0235">DNA replication</keyword>
<evidence type="ECO:0000256" key="5">
    <source>
        <dbReference type="ARBA" id="ARBA00022932"/>
    </source>
</evidence>
<dbReference type="Gene3D" id="3.20.20.140">
    <property type="entry name" value="Metal-dependent hydrolases"/>
    <property type="match status" value="1"/>
</dbReference>
<feature type="domain" description="Bacterial DNA polymerase III alpha subunit NTPase" evidence="8">
    <location>
        <begin position="264"/>
        <end position="507"/>
    </location>
</feature>
<dbReference type="Pfam" id="PF14579">
    <property type="entry name" value="HHH_6"/>
    <property type="match status" value="1"/>
</dbReference>
<protein>
    <recommendedName>
        <fullName evidence="1">DNA-directed DNA polymerase</fullName>
        <ecNumber evidence="1">2.7.7.7</ecNumber>
    </recommendedName>
</protein>
<gene>
    <name evidence="11" type="ORF">EI71_00529</name>
</gene>
<dbReference type="CDD" id="cd07431">
    <property type="entry name" value="PHP_PolIIIA"/>
    <property type="match status" value="1"/>
</dbReference>
<dbReference type="GO" id="GO:0003887">
    <property type="term" value="F:DNA-directed DNA polymerase activity"/>
    <property type="evidence" value="ECO:0007669"/>
    <property type="project" value="UniProtKB-KW"/>
</dbReference>
<keyword evidence="2" id="KW-0808">Transferase</keyword>
<accession>A0A397S2N3</accession>
<feature type="domain" description="DNA polymerase helix-hairpin-helix motif" evidence="9">
    <location>
        <begin position="748"/>
        <end position="829"/>
    </location>
</feature>
<keyword evidence="3" id="KW-0548">Nucleotidyltransferase</keyword>
<dbReference type="InterPro" id="IPR029460">
    <property type="entry name" value="DNAPol_HHH"/>
</dbReference>
<dbReference type="Pfam" id="PF02811">
    <property type="entry name" value="PHP"/>
    <property type="match status" value="1"/>
</dbReference>
<evidence type="ECO:0000313" key="11">
    <source>
        <dbReference type="EMBL" id="RIA78217.1"/>
    </source>
</evidence>
<name>A0A397S2N3_9MOLU</name>
<dbReference type="InterPro" id="IPR004013">
    <property type="entry name" value="PHP_dom"/>
</dbReference>